<keyword evidence="4" id="KW-1185">Reference proteome</keyword>
<dbReference type="Proteomes" id="UP000750711">
    <property type="component" value="Unassembled WGS sequence"/>
</dbReference>
<dbReference type="GO" id="GO:0005737">
    <property type="term" value="C:cytoplasm"/>
    <property type="evidence" value="ECO:0007669"/>
    <property type="project" value="TreeGrafter"/>
</dbReference>
<dbReference type="SUPFAM" id="SSF57863">
    <property type="entry name" value="ArfGap/RecO-like zinc finger"/>
    <property type="match status" value="1"/>
</dbReference>
<dbReference type="InterPro" id="IPR001164">
    <property type="entry name" value="ArfGAP_dom"/>
</dbReference>
<dbReference type="Pfam" id="PF01412">
    <property type="entry name" value="ArfGap"/>
    <property type="match status" value="1"/>
</dbReference>
<evidence type="ECO:0000259" key="2">
    <source>
        <dbReference type="Pfam" id="PF01412"/>
    </source>
</evidence>
<dbReference type="EMBL" id="JAGHQM010000089">
    <property type="protein sequence ID" value="KAH0565491.1"/>
    <property type="molecule type" value="Genomic_DNA"/>
</dbReference>
<evidence type="ECO:0000313" key="3">
    <source>
        <dbReference type="EMBL" id="KAH0565491.1"/>
    </source>
</evidence>
<feature type="region of interest" description="Disordered" evidence="1">
    <location>
        <begin position="109"/>
        <end position="540"/>
    </location>
</feature>
<gene>
    <name evidence="3" type="ORF">GP486_001116</name>
</gene>
<dbReference type="Gene3D" id="1.10.220.150">
    <property type="entry name" value="Arf GTPase activating protein"/>
    <property type="match status" value="1"/>
</dbReference>
<accession>A0A9P8LH99</accession>
<proteinExistence type="predicted"/>
<feature type="compositionally biased region" description="Low complexity" evidence="1">
    <location>
        <begin position="118"/>
        <end position="128"/>
    </location>
</feature>
<organism evidence="3 4">
    <name type="scientific">Trichoglossum hirsutum</name>
    <dbReference type="NCBI Taxonomy" id="265104"/>
    <lineage>
        <taxon>Eukaryota</taxon>
        <taxon>Fungi</taxon>
        <taxon>Dikarya</taxon>
        <taxon>Ascomycota</taxon>
        <taxon>Pezizomycotina</taxon>
        <taxon>Geoglossomycetes</taxon>
        <taxon>Geoglossales</taxon>
        <taxon>Geoglossaceae</taxon>
        <taxon>Trichoglossum</taxon>
    </lineage>
</organism>
<evidence type="ECO:0000313" key="4">
    <source>
        <dbReference type="Proteomes" id="UP000750711"/>
    </source>
</evidence>
<feature type="compositionally biased region" description="Low complexity" evidence="1">
    <location>
        <begin position="337"/>
        <end position="348"/>
    </location>
</feature>
<comment type="caution">
    <text evidence="3">The sequence shown here is derived from an EMBL/GenBank/DDBJ whole genome shotgun (WGS) entry which is preliminary data.</text>
</comment>
<feature type="domain" description="Arf-GAP" evidence="2">
    <location>
        <begin position="1"/>
        <end position="84"/>
    </location>
</feature>
<protein>
    <recommendedName>
        <fullName evidence="2">Arf-GAP domain-containing protein</fullName>
    </recommendedName>
</protein>
<feature type="compositionally biased region" description="Low complexity" evidence="1">
    <location>
        <begin position="446"/>
        <end position="461"/>
    </location>
</feature>
<reference evidence="3" key="1">
    <citation type="submission" date="2021-03" db="EMBL/GenBank/DDBJ databases">
        <title>Comparative genomics and phylogenomic investigation of the class Geoglossomycetes provide insights into ecological specialization and systematics.</title>
        <authorList>
            <person name="Melie T."/>
            <person name="Pirro S."/>
            <person name="Miller A.N."/>
            <person name="Quandt A."/>
        </authorList>
    </citation>
    <scope>NUCLEOTIDE SEQUENCE</scope>
    <source>
        <strain evidence="3">CAQ_001_2017</strain>
    </source>
</reference>
<feature type="compositionally biased region" description="Polar residues" evidence="1">
    <location>
        <begin position="462"/>
        <end position="487"/>
    </location>
</feature>
<dbReference type="GO" id="GO:0005096">
    <property type="term" value="F:GTPase activator activity"/>
    <property type="evidence" value="ECO:0007669"/>
    <property type="project" value="InterPro"/>
</dbReference>
<dbReference type="InterPro" id="IPR037278">
    <property type="entry name" value="ARFGAP/RecO"/>
</dbReference>
<feature type="compositionally biased region" description="Low complexity" evidence="1">
    <location>
        <begin position="192"/>
        <end position="205"/>
    </location>
</feature>
<feature type="compositionally biased region" description="Low complexity" evidence="1">
    <location>
        <begin position="226"/>
        <end position="289"/>
    </location>
</feature>
<name>A0A9P8LH99_9PEZI</name>
<feature type="compositionally biased region" description="Polar residues" evidence="1">
    <location>
        <begin position="505"/>
        <end position="526"/>
    </location>
</feature>
<dbReference type="InterPro" id="IPR051718">
    <property type="entry name" value="ARF_GTPase-activating"/>
</dbReference>
<feature type="compositionally biased region" description="Low complexity" evidence="1">
    <location>
        <begin position="408"/>
        <end position="429"/>
    </location>
</feature>
<feature type="compositionally biased region" description="Low complexity" evidence="1">
    <location>
        <begin position="357"/>
        <end position="370"/>
    </location>
</feature>
<feature type="compositionally biased region" description="Polar residues" evidence="1">
    <location>
        <begin position="379"/>
        <end position="407"/>
    </location>
</feature>
<evidence type="ECO:0000256" key="1">
    <source>
        <dbReference type="SAM" id="MobiDB-lite"/>
    </source>
</evidence>
<feature type="compositionally biased region" description="Pro residues" evidence="1">
    <location>
        <begin position="158"/>
        <end position="172"/>
    </location>
</feature>
<dbReference type="InterPro" id="IPR038508">
    <property type="entry name" value="ArfGAP_dom_sf"/>
</dbReference>
<dbReference type="AlphaFoldDB" id="A0A9P8LH99"/>
<dbReference type="PANTHER" id="PTHR45705">
    <property type="entry name" value="FI20236P1"/>
    <property type="match status" value="1"/>
</dbReference>
<sequence>MGTHVSRVKSVDLDAWTDEQLQSVLQWGNTRANKSVSSPIALLGTELLTFPRYWEAKLAPGHVPSEGKIENFIRTKYESKRWVMDGGIPDPATLDDEGDDDIPLNLVQEKQKLERSSSTRTPSSSQPRKAGAQSEDIDLFGDSTQPIPRPATTTPSITHPPPPKAAPAPPKQTKPGDSLLGLDFFGPPTTQGAPPGRPSSAAPNPQGSAVPSRPDLKQSILSLYASNPRQQSQSQTPSRALSNSQSPTLPQQQPQQTSLGGLGDSFSGLSFTSSATAASQPQQSKPSPFANLGSFSSPRSTPTQISPSTSGGGFFNATSLKPAPAMKPPPPQATQTISNSSGFFNINSPTGVTPKTTTSPAAPALASGLGDLFDFSSPPAATQSTQKPTISPTNSKSVFNLSAQPLKSASTQQHSSQATTETSASATLSPGWASTDAWGSNDAWATPDTSTKHTTTPPVATLQPNLTSTDFGWSSTGGELEASNTLSHPPAPKTVSADEDFGGWSSASRTDSTPKVSASVGKTSGTGFVGNDDLFSNVWE</sequence>
<dbReference type="PANTHER" id="PTHR45705:SF1">
    <property type="entry name" value="FI20236P1"/>
    <property type="match status" value="1"/>
</dbReference>
<feature type="compositionally biased region" description="Polar residues" evidence="1">
    <location>
        <begin position="293"/>
        <end position="309"/>
    </location>
</feature>